<protein>
    <submittedName>
        <fullName evidence="2">Uncharacterized protein</fullName>
    </submittedName>
</protein>
<keyword evidence="3" id="KW-1185">Reference proteome</keyword>
<feature type="chain" id="PRO_5015155799" evidence="1">
    <location>
        <begin position="19"/>
        <end position="284"/>
    </location>
</feature>
<dbReference type="PANTHER" id="PTHR32161">
    <property type="entry name" value="DPP6 N-TERMINAL DOMAIN-LIKE PROTEIN"/>
    <property type="match status" value="1"/>
</dbReference>
<dbReference type="EMBL" id="JXTB01000295">
    <property type="protein sequence ID" value="PON47365.1"/>
    <property type="molecule type" value="Genomic_DNA"/>
</dbReference>
<comment type="caution">
    <text evidence="2">The sequence shown here is derived from an EMBL/GenBank/DDBJ whole genome shotgun (WGS) entry which is preliminary data.</text>
</comment>
<organism evidence="2 3">
    <name type="scientific">Parasponia andersonii</name>
    <name type="common">Sponia andersonii</name>
    <dbReference type="NCBI Taxonomy" id="3476"/>
    <lineage>
        <taxon>Eukaryota</taxon>
        <taxon>Viridiplantae</taxon>
        <taxon>Streptophyta</taxon>
        <taxon>Embryophyta</taxon>
        <taxon>Tracheophyta</taxon>
        <taxon>Spermatophyta</taxon>
        <taxon>Magnoliopsida</taxon>
        <taxon>eudicotyledons</taxon>
        <taxon>Gunneridae</taxon>
        <taxon>Pentapetalae</taxon>
        <taxon>rosids</taxon>
        <taxon>fabids</taxon>
        <taxon>Rosales</taxon>
        <taxon>Cannabaceae</taxon>
        <taxon>Parasponia</taxon>
    </lineage>
</organism>
<evidence type="ECO:0000313" key="3">
    <source>
        <dbReference type="Proteomes" id="UP000237105"/>
    </source>
</evidence>
<dbReference type="OrthoDB" id="43744at2759"/>
<accession>A0A2P5BF00</accession>
<dbReference type="PANTHER" id="PTHR32161:SF8">
    <property type="entry name" value="DPP6 N-TERMINAL DOMAIN-LIKE PROTEIN"/>
    <property type="match status" value="1"/>
</dbReference>
<proteinExistence type="predicted"/>
<dbReference type="Proteomes" id="UP000237105">
    <property type="component" value="Unassembled WGS sequence"/>
</dbReference>
<evidence type="ECO:0000313" key="2">
    <source>
        <dbReference type="EMBL" id="PON47365.1"/>
    </source>
</evidence>
<dbReference type="SUPFAM" id="SSF82171">
    <property type="entry name" value="DPP6 N-terminal domain-like"/>
    <property type="match status" value="1"/>
</dbReference>
<dbReference type="AlphaFoldDB" id="A0A2P5BF00"/>
<sequence length="284" mass="31631">MLFHFLLHFLVALLSATADRGASSGILFSTFDRLAYAFDIFSLPIIELPPTISEEIQLTDGESINFNVPPLQLVYVTERDGGLPNLYYDVVFSDSETPDAPNARRRSALRVSSRVQVPLLDKELIKDKISMKDRPSLAGDYLVYVSTHEKTGEPRSNWAAVYSTELKSGVTQRLTPYGLVDFSLAVSPFGTWMAVVSYGAEGWDGETEDLNESTLYLHRRGGDQWWSIYRAILPSSGRTFSVDSVLIERVTPPHLHAFTPATSPGNKKFIAVATKRPNSGFRHI</sequence>
<gene>
    <name evidence="2" type="ORF">PanWU01x14_244490</name>
</gene>
<keyword evidence="1" id="KW-0732">Signal</keyword>
<evidence type="ECO:0000256" key="1">
    <source>
        <dbReference type="SAM" id="SignalP"/>
    </source>
</evidence>
<feature type="signal peptide" evidence="1">
    <location>
        <begin position="1"/>
        <end position="18"/>
    </location>
</feature>
<dbReference type="STRING" id="3476.A0A2P5BF00"/>
<reference evidence="3" key="1">
    <citation type="submission" date="2016-06" db="EMBL/GenBank/DDBJ databases">
        <title>Parallel loss of symbiosis genes in relatives of nitrogen-fixing non-legume Parasponia.</title>
        <authorList>
            <person name="Van Velzen R."/>
            <person name="Holmer R."/>
            <person name="Bu F."/>
            <person name="Rutten L."/>
            <person name="Van Zeijl A."/>
            <person name="Liu W."/>
            <person name="Santuari L."/>
            <person name="Cao Q."/>
            <person name="Sharma T."/>
            <person name="Shen D."/>
            <person name="Roswanjaya Y."/>
            <person name="Wardhani T."/>
            <person name="Kalhor M.S."/>
            <person name="Jansen J."/>
            <person name="Van den Hoogen J."/>
            <person name="Gungor B."/>
            <person name="Hartog M."/>
            <person name="Hontelez J."/>
            <person name="Verver J."/>
            <person name="Yang W.-C."/>
            <person name="Schijlen E."/>
            <person name="Repin R."/>
            <person name="Schilthuizen M."/>
            <person name="Schranz E."/>
            <person name="Heidstra R."/>
            <person name="Miyata K."/>
            <person name="Fedorova E."/>
            <person name="Kohlen W."/>
            <person name="Bisseling T."/>
            <person name="Smit S."/>
            <person name="Geurts R."/>
        </authorList>
    </citation>
    <scope>NUCLEOTIDE SEQUENCE [LARGE SCALE GENOMIC DNA]</scope>
    <source>
        <strain evidence="3">cv. WU1-14</strain>
    </source>
</reference>
<name>A0A2P5BF00_PARAD</name>